<evidence type="ECO:0000313" key="3">
    <source>
        <dbReference type="Proteomes" id="UP001596500"/>
    </source>
</evidence>
<keyword evidence="3" id="KW-1185">Reference proteome</keyword>
<evidence type="ECO:0000313" key="2">
    <source>
        <dbReference type="EMBL" id="MFC7443086.1"/>
    </source>
</evidence>
<accession>A0ABW2RQ66</accession>
<feature type="coiled-coil region" evidence="1">
    <location>
        <begin position="36"/>
        <end position="74"/>
    </location>
</feature>
<dbReference type="Proteomes" id="UP001596500">
    <property type="component" value="Unassembled WGS sequence"/>
</dbReference>
<name>A0ABW2RQ66_9BACL</name>
<gene>
    <name evidence="2" type="ORF">ACFQNG_18630</name>
</gene>
<reference evidence="3" key="1">
    <citation type="journal article" date="2019" name="Int. J. Syst. Evol. Microbiol.">
        <title>The Global Catalogue of Microorganisms (GCM) 10K type strain sequencing project: providing services to taxonomists for standard genome sequencing and annotation.</title>
        <authorList>
            <consortium name="The Broad Institute Genomics Platform"/>
            <consortium name="The Broad Institute Genome Sequencing Center for Infectious Disease"/>
            <person name="Wu L."/>
            <person name="Ma J."/>
        </authorList>
    </citation>
    <scope>NUCLEOTIDE SEQUENCE [LARGE SCALE GENOMIC DNA]</scope>
    <source>
        <strain evidence="3">CGMCC 1.12942</strain>
    </source>
</reference>
<evidence type="ECO:0000256" key="1">
    <source>
        <dbReference type="SAM" id="Coils"/>
    </source>
</evidence>
<proteinExistence type="predicted"/>
<dbReference type="RefSeq" id="WP_379867415.1">
    <property type="nucleotide sequence ID" value="NZ_JBHTBW010000077.1"/>
</dbReference>
<keyword evidence="1" id="KW-0175">Coiled coil</keyword>
<comment type="caution">
    <text evidence="2">The sequence shown here is derived from an EMBL/GenBank/DDBJ whole genome shotgun (WGS) entry which is preliminary data.</text>
</comment>
<sequence>MKQAIIHWLSQVKWSDWNMWAAIGQMIGALATLWTARIALQQIKETRRQADEERERWKQEREEAKREAEDAKKPELEVNFFFRRKRYDLFIILTNMKGISLTIRGINLDFQNKQIGFELLDYNHEQLLSAGKSITRIISLRKLLENMKGNNARLNLDVTLTGGQVLSCDLNFEYTQNRVLVTGINVDRGLNPINYTVGCPIQWDAETKTFITEEIQEVSNKLE</sequence>
<organism evidence="2 3">
    <name type="scientific">Laceyella putida</name>
    <dbReference type="NCBI Taxonomy" id="110101"/>
    <lineage>
        <taxon>Bacteria</taxon>
        <taxon>Bacillati</taxon>
        <taxon>Bacillota</taxon>
        <taxon>Bacilli</taxon>
        <taxon>Bacillales</taxon>
        <taxon>Thermoactinomycetaceae</taxon>
        <taxon>Laceyella</taxon>
    </lineage>
</organism>
<protein>
    <submittedName>
        <fullName evidence="2">Uncharacterized protein</fullName>
    </submittedName>
</protein>
<dbReference type="EMBL" id="JBHTBW010000077">
    <property type="protein sequence ID" value="MFC7443086.1"/>
    <property type="molecule type" value="Genomic_DNA"/>
</dbReference>